<feature type="transmembrane region" description="Helical" evidence="1">
    <location>
        <begin position="47"/>
        <end position="69"/>
    </location>
</feature>
<sequence>METSPSTNVRRLISPGARDRLISPGESDRIAFALGFDGAQVQTKNPAVAMAFLFAIEIVMCVGEICAMLPENVTGRVARH</sequence>
<comment type="caution">
    <text evidence="2">The sequence shown here is derived from an EMBL/GenBank/DDBJ whole genome shotgun (WGS) entry which is preliminary data.</text>
</comment>
<keyword evidence="1" id="KW-0472">Membrane</keyword>
<dbReference type="RefSeq" id="WP_342831335.1">
    <property type="nucleotide sequence ID" value="NZ_JBANDC010000021.1"/>
</dbReference>
<evidence type="ECO:0000313" key="3">
    <source>
        <dbReference type="Proteomes" id="UP001495910"/>
    </source>
</evidence>
<keyword evidence="3" id="KW-1185">Reference proteome</keyword>
<accession>A0ABU9Q1Y3</accession>
<keyword evidence="1" id="KW-0812">Transmembrane</keyword>
<protein>
    <submittedName>
        <fullName evidence="2">Uncharacterized protein</fullName>
    </submittedName>
</protein>
<reference evidence="2 3" key="1">
    <citation type="submission" date="2024-02" db="EMBL/GenBank/DDBJ databases">
        <title>Draft genome sequence of Collimonas sp. strain H4R21, an effective mineral-weathering bacterial strain isolated from the beech rhizosphere.</title>
        <authorList>
            <person name="Morin E."/>
            <person name="Uroz S."/>
            <person name="Leveau J.H.J."/>
            <person name="Kumar R."/>
            <person name="Rey M.W."/>
            <person name="Pham J."/>
        </authorList>
    </citation>
    <scope>NUCLEOTIDE SEQUENCE [LARGE SCALE GENOMIC DNA]</scope>
    <source>
        <strain evidence="2 3">H4R21</strain>
    </source>
</reference>
<keyword evidence="1" id="KW-1133">Transmembrane helix</keyword>
<gene>
    <name evidence="2" type="ORF">V8G57_22810</name>
</gene>
<proteinExistence type="predicted"/>
<evidence type="ECO:0000313" key="2">
    <source>
        <dbReference type="EMBL" id="MEM4990240.1"/>
    </source>
</evidence>
<organism evidence="2 3">
    <name type="scientific">Collimonas rhizosphaerae</name>
    <dbReference type="NCBI Taxonomy" id="3126357"/>
    <lineage>
        <taxon>Bacteria</taxon>
        <taxon>Pseudomonadati</taxon>
        <taxon>Pseudomonadota</taxon>
        <taxon>Betaproteobacteria</taxon>
        <taxon>Burkholderiales</taxon>
        <taxon>Oxalobacteraceae</taxon>
        <taxon>Collimonas</taxon>
    </lineage>
</organism>
<name>A0ABU9Q1Y3_9BURK</name>
<dbReference type="EMBL" id="JBANDC010000021">
    <property type="protein sequence ID" value="MEM4990240.1"/>
    <property type="molecule type" value="Genomic_DNA"/>
</dbReference>
<evidence type="ECO:0000256" key="1">
    <source>
        <dbReference type="SAM" id="Phobius"/>
    </source>
</evidence>
<dbReference type="Proteomes" id="UP001495910">
    <property type="component" value="Unassembled WGS sequence"/>
</dbReference>